<organism evidence="4 5">
    <name type="scientific">Luteibacter pinisoli</name>
    <dbReference type="NCBI Taxonomy" id="2589080"/>
    <lineage>
        <taxon>Bacteria</taxon>
        <taxon>Pseudomonadati</taxon>
        <taxon>Pseudomonadota</taxon>
        <taxon>Gammaproteobacteria</taxon>
        <taxon>Lysobacterales</taxon>
        <taxon>Rhodanobacteraceae</taxon>
        <taxon>Luteibacter</taxon>
    </lineage>
</organism>
<dbReference type="InterPro" id="IPR036291">
    <property type="entry name" value="NAD(P)-bd_dom_sf"/>
</dbReference>
<gene>
    <name evidence="4" type="ORF">FIV34_09710</name>
</gene>
<protein>
    <submittedName>
        <fullName evidence="4">SDR family NAD(P)-dependent oxidoreductase</fullName>
    </submittedName>
</protein>
<keyword evidence="5" id="KW-1185">Reference proteome</keyword>
<dbReference type="PRINTS" id="PR00081">
    <property type="entry name" value="GDHRDH"/>
</dbReference>
<dbReference type="PANTHER" id="PTHR43086">
    <property type="entry name" value="VERY-LONG-CHAIN 3-OXOOACYL-COA REDUCTASE"/>
    <property type="match status" value="1"/>
</dbReference>
<dbReference type="CDD" id="cd05233">
    <property type="entry name" value="SDR_c"/>
    <property type="match status" value="1"/>
</dbReference>
<dbReference type="PIRSF" id="PIRSF000126">
    <property type="entry name" value="11-beta-HSD1"/>
    <property type="match status" value="1"/>
</dbReference>
<dbReference type="GO" id="GO:0016491">
    <property type="term" value="F:oxidoreductase activity"/>
    <property type="evidence" value="ECO:0007669"/>
    <property type="project" value="UniProtKB-KW"/>
</dbReference>
<name>A0A4Y5Z5A9_9GAMM</name>
<dbReference type="PANTHER" id="PTHR43086:SF3">
    <property type="entry name" value="NADP-DEPENDENT 3-HYDROXY ACID DEHYDROGENASE YDFG"/>
    <property type="match status" value="1"/>
</dbReference>
<comment type="similarity">
    <text evidence="1 3">Belongs to the short-chain dehydrogenases/reductases (SDR) family.</text>
</comment>
<dbReference type="EMBL" id="CP041046">
    <property type="protein sequence ID" value="QDE39458.1"/>
    <property type="molecule type" value="Genomic_DNA"/>
</dbReference>
<evidence type="ECO:0000256" key="3">
    <source>
        <dbReference type="RuleBase" id="RU000363"/>
    </source>
</evidence>
<dbReference type="PRINTS" id="PR00080">
    <property type="entry name" value="SDRFAMILY"/>
</dbReference>
<dbReference type="KEGG" id="lpy:FIV34_09710"/>
<evidence type="ECO:0000313" key="4">
    <source>
        <dbReference type="EMBL" id="QDE39458.1"/>
    </source>
</evidence>
<reference evidence="4 5" key="1">
    <citation type="submission" date="2019-06" db="EMBL/GenBank/DDBJ databases">
        <title>A complete genome sequence for Luteibacter pinisoli MAH-14.</title>
        <authorList>
            <person name="Baltrus D.A."/>
        </authorList>
    </citation>
    <scope>NUCLEOTIDE SEQUENCE [LARGE SCALE GENOMIC DNA]</scope>
    <source>
        <strain evidence="4 5">MAH-14</strain>
    </source>
</reference>
<evidence type="ECO:0000256" key="1">
    <source>
        <dbReference type="ARBA" id="ARBA00006484"/>
    </source>
</evidence>
<dbReference type="InterPro" id="IPR002347">
    <property type="entry name" value="SDR_fam"/>
</dbReference>
<dbReference type="OrthoDB" id="9810734at2"/>
<dbReference type="Gene3D" id="3.40.50.720">
    <property type="entry name" value="NAD(P)-binding Rossmann-like Domain"/>
    <property type="match status" value="1"/>
</dbReference>
<dbReference type="AlphaFoldDB" id="A0A4Y5Z5A9"/>
<dbReference type="SUPFAM" id="SSF51735">
    <property type="entry name" value="NAD(P)-binding Rossmann-fold domains"/>
    <property type="match status" value="1"/>
</dbReference>
<evidence type="ECO:0000256" key="2">
    <source>
        <dbReference type="ARBA" id="ARBA00023002"/>
    </source>
</evidence>
<dbReference type="Proteomes" id="UP000316093">
    <property type="component" value="Chromosome"/>
</dbReference>
<dbReference type="RefSeq" id="WP_139982070.1">
    <property type="nucleotide sequence ID" value="NZ_CP041046.1"/>
</dbReference>
<proteinExistence type="inferred from homology"/>
<accession>A0A4Y5Z5A9</accession>
<evidence type="ECO:0000313" key="5">
    <source>
        <dbReference type="Proteomes" id="UP000316093"/>
    </source>
</evidence>
<dbReference type="Pfam" id="PF00106">
    <property type="entry name" value="adh_short"/>
    <property type="match status" value="1"/>
</dbReference>
<sequence>MSTPSLGTAIVTGASSGIGKIYAERLAARGYDLLLVARRLDRLDALAAQIASSTGRKVATLQADLSQRAGVAAVENVLNEDPSVTLLVNNAGISLETSVLNTSPEMIERLIAVNTLAPTLLASAAAKAFVARDKGAIINIASVLAYIPELIDGMYSGTKAHLVNLTLGLAPHLANTNVRVQAVLPGATRTEIWDTMGMDPDVALPGQVMDTAELVDAALVGFDRGEVITIPPLHDESQFQALEAARAAMAPNLSTDTAAPRYRA</sequence>
<keyword evidence="2" id="KW-0560">Oxidoreductase</keyword>